<dbReference type="AlphaFoldDB" id="A0A6G1KPM2"/>
<dbReference type="Proteomes" id="UP000799428">
    <property type="component" value="Unassembled WGS sequence"/>
</dbReference>
<keyword evidence="3" id="KW-1185">Reference proteome</keyword>
<evidence type="ECO:0000313" key="2">
    <source>
        <dbReference type="EMBL" id="KAF2714804.1"/>
    </source>
</evidence>
<evidence type="ECO:0000256" key="1">
    <source>
        <dbReference type="SAM" id="MobiDB-lite"/>
    </source>
</evidence>
<sequence length="180" mass="19566">MSPHAPHAPHHHHPASYLTPHTSQLNHASIACRAPRTLRAIGDGLRPTDDELDVVQLISNEVAGALISRPRCPSPRRHSLSADTPASASLSSTLRSSPGSPICALNCPELPWSRGRAGQLWEGYAARRADEAPWEMGACNLGYNLERQFHGAIDDSTRQAQRIHFTHVSTGHAGQARFLL</sequence>
<feature type="region of interest" description="Disordered" evidence="1">
    <location>
        <begin position="1"/>
        <end position="20"/>
    </location>
</feature>
<gene>
    <name evidence="2" type="ORF">K504DRAFT_10976</name>
</gene>
<reference evidence="2" key="1">
    <citation type="journal article" date="2020" name="Stud. Mycol.">
        <title>101 Dothideomycetes genomes: a test case for predicting lifestyles and emergence of pathogens.</title>
        <authorList>
            <person name="Haridas S."/>
            <person name="Albert R."/>
            <person name="Binder M."/>
            <person name="Bloem J."/>
            <person name="Labutti K."/>
            <person name="Salamov A."/>
            <person name="Andreopoulos B."/>
            <person name="Baker S."/>
            <person name="Barry K."/>
            <person name="Bills G."/>
            <person name="Bluhm B."/>
            <person name="Cannon C."/>
            <person name="Castanera R."/>
            <person name="Culley D."/>
            <person name="Daum C."/>
            <person name="Ezra D."/>
            <person name="Gonzalez J."/>
            <person name="Henrissat B."/>
            <person name="Kuo A."/>
            <person name="Liang C."/>
            <person name="Lipzen A."/>
            <person name="Lutzoni F."/>
            <person name="Magnuson J."/>
            <person name="Mondo S."/>
            <person name="Nolan M."/>
            <person name="Ohm R."/>
            <person name="Pangilinan J."/>
            <person name="Park H.-J."/>
            <person name="Ramirez L."/>
            <person name="Alfaro M."/>
            <person name="Sun H."/>
            <person name="Tritt A."/>
            <person name="Yoshinaga Y."/>
            <person name="Zwiers L.-H."/>
            <person name="Turgeon B."/>
            <person name="Goodwin S."/>
            <person name="Spatafora J."/>
            <person name="Crous P."/>
            <person name="Grigoriev I."/>
        </authorList>
    </citation>
    <scope>NUCLEOTIDE SEQUENCE</scope>
    <source>
        <strain evidence="2">CBS 279.74</strain>
    </source>
</reference>
<accession>A0A6G1KPM2</accession>
<feature type="region of interest" description="Disordered" evidence="1">
    <location>
        <begin position="68"/>
        <end position="99"/>
    </location>
</feature>
<name>A0A6G1KPM2_9PLEO</name>
<evidence type="ECO:0000313" key="3">
    <source>
        <dbReference type="Proteomes" id="UP000799428"/>
    </source>
</evidence>
<dbReference type="EMBL" id="MU005764">
    <property type="protein sequence ID" value="KAF2714804.1"/>
    <property type="molecule type" value="Genomic_DNA"/>
</dbReference>
<proteinExistence type="predicted"/>
<feature type="compositionally biased region" description="Low complexity" evidence="1">
    <location>
        <begin position="81"/>
        <end position="99"/>
    </location>
</feature>
<protein>
    <submittedName>
        <fullName evidence="2">Uncharacterized protein</fullName>
    </submittedName>
</protein>
<organism evidence="2 3">
    <name type="scientific">Pleomassaria siparia CBS 279.74</name>
    <dbReference type="NCBI Taxonomy" id="1314801"/>
    <lineage>
        <taxon>Eukaryota</taxon>
        <taxon>Fungi</taxon>
        <taxon>Dikarya</taxon>
        <taxon>Ascomycota</taxon>
        <taxon>Pezizomycotina</taxon>
        <taxon>Dothideomycetes</taxon>
        <taxon>Pleosporomycetidae</taxon>
        <taxon>Pleosporales</taxon>
        <taxon>Pleomassariaceae</taxon>
        <taxon>Pleomassaria</taxon>
    </lineage>
</organism>